<dbReference type="AlphaFoldDB" id="A0A9P6II74"/>
<name>A0A9P6II74_9FUNG</name>
<dbReference type="PANTHER" id="PTHR22902">
    <property type="entry name" value="SESQUIPEDALIAN"/>
    <property type="match status" value="1"/>
</dbReference>
<dbReference type="GO" id="GO:0005829">
    <property type="term" value="C:cytosol"/>
    <property type="evidence" value="ECO:0007669"/>
    <property type="project" value="GOC"/>
</dbReference>
<dbReference type="Proteomes" id="UP000749646">
    <property type="component" value="Unassembled WGS sequence"/>
</dbReference>
<dbReference type="CDD" id="cd00821">
    <property type="entry name" value="PH"/>
    <property type="match status" value="1"/>
</dbReference>
<dbReference type="InterPro" id="IPR001849">
    <property type="entry name" value="PH_domain"/>
</dbReference>
<feature type="compositionally biased region" description="Low complexity" evidence="2">
    <location>
        <begin position="208"/>
        <end position="220"/>
    </location>
</feature>
<dbReference type="PANTHER" id="PTHR22902:SF27">
    <property type="entry name" value="PLECKSTRIN HOMOLOGY DOMAIN-CONTAINING FAMILY A MEMBER 3"/>
    <property type="match status" value="1"/>
</dbReference>
<evidence type="ECO:0000256" key="2">
    <source>
        <dbReference type="SAM" id="MobiDB-lite"/>
    </source>
</evidence>
<keyword evidence="1" id="KW-0597">Phosphoprotein</keyword>
<dbReference type="SMART" id="SM00233">
    <property type="entry name" value="PH"/>
    <property type="match status" value="1"/>
</dbReference>
<dbReference type="GO" id="GO:0005802">
    <property type="term" value="C:trans-Golgi network"/>
    <property type="evidence" value="ECO:0007669"/>
    <property type="project" value="TreeGrafter"/>
</dbReference>
<feature type="region of interest" description="Disordered" evidence="2">
    <location>
        <begin position="1"/>
        <end position="32"/>
    </location>
</feature>
<dbReference type="Pfam" id="PF00169">
    <property type="entry name" value="PH"/>
    <property type="match status" value="1"/>
</dbReference>
<dbReference type="InterPro" id="IPR011993">
    <property type="entry name" value="PH-like_dom_sf"/>
</dbReference>
<dbReference type="EMBL" id="JAAAHW010010697">
    <property type="protein sequence ID" value="KAF9923494.1"/>
    <property type="molecule type" value="Genomic_DNA"/>
</dbReference>
<gene>
    <name evidence="4" type="ORF">BGZ65_008851</name>
</gene>
<accession>A0A9P6II74</accession>
<feature type="compositionally biased region" description="Acidic residues" evidence="2">
    <location>
        <begin position="1"/>
        <end position="10"/>
    </location>
</feature>
<protein>
    <recommendedName>
        <fullName evidence="3">PH domain-containing protein</fullName>
    </recommendedName>
</protein>
<keyword evidence="5" id="KW-1185">Reference proteome</keyword>
<evidence type="ECO:0000259" key="3">
    <source>
        <dbReference type="PROSITE" id="PS50003"/>
    </source>
</evidence>
<feature type="region of interest" description="Disordered" evidence="2">
    <location>
        <begin position="200"/>
        <end position="228"/>
    </location>
</feature>
<dbReference type="GO" id="GO:0055037">
    <property type="term" value="C:recycling endosome"/>
    <property type="evidence" value="ECO:0007669"/>
    <property type="project" value="TreeGrafter"/>
</dbReference>
<dbReference type="GO" id="GO:0001881">
    <property type="term" value="P:receptor recycling"/>
    <property type="evidence" value="ECO:0007669"/>
    <property type="project" value="TreeGrafter"/>
</dbReference>
<dbReference type="SUPFAM" id="SSF50729">
    <property type="entry name" value="PH domain-like"/>
    <property type="match status" value="1"/>
</dbReference>
<dbReference type="GO" id="GO:0005769">
    <property type="term" value="C:early endosome"/>
    <property type="evidence" value="ECO:0007669"/>
    <property type="project" value="TreeGrafter"/>
</dbReference>
<feature type="region of interest" description="Disordered" evidence="2">
    <location>
        <begin position="63"/>
        <end position="85"/>
    </location>
</feature>
<reference evidence="4" key="1">
    <citation type="journal article" date="2020" name="Fungal Divers.">
        <title>Resolving the Mortierellaceae phylogeny through synthesis of multi-gene phylogenetics and phylogenomics.</title>
        <authorList>
            <person name="Vandepol N."/>
            <person name="Liber J."/>
            <person name="Desiro A."/>
            <person name="Na H."/>
            <person name="Kennedy M."/>
            <person name="Barry K."/>
            <person name="Grigoriev I.V."/>
            <person name="Miller A.N."/>
            <person name="O'Donnell K."/>
            <person name="Stajich J.E."/>
            <person name="Bonito G."/>
        </authorList>
    </citation>
    <scope>NUCLEOTIDE SEQUENCE</scope>
    <source>
        <strain evidence="4">MES-2147</strain>
    </source>
</reference>
<dbReference type="GO" id="GO:0007032">
    <property type="term" value="P:endosome organization"/>
    <property type="evidence" value="ECO:0007669"/>
    <property type="project" value="TreeGrafter"/>
</dbReference>
<dbReference type="InterPro" id="IPR045188">
    <property type="entry name" value="Boi1/Boi2-like"/>
</dbReference>
<feature type="domain" description="PH" evidence="3">
    <location>
        <begin position="96"/>
        <end position="198"/>
    </location>
</feature>
<evidence type="ECO:0000313" key="4">
    <source>
        <dbReference type="EMBL" id="KAF9923494.1"/>
    </source>
</evidence>
<dbReference type="Gene3D" id="2.30.29.30">
    <property type="entry name" value="Pleckstrin-homology domain (PH domain)/Phosphotyrosine-binding domain (PTB)"/>
    <property type="match status" value="1"/>
</dbReference>
<proteinExistence type="predicted"/>
<organism evidence="4 5">
    <name type="scientific">Modicella reniformis</name>
    <dbReference type="NCBI Taxonomy" id="1440133"/>
    <lineage>
        <taxon>Eukaryota</taxon>
        <taxon>Fungi</taxon>
        <taxon>Fungi incertae sedis</taxon>
        <taxon>Mucoromycota</taxon>
        <taxon>Mortierellomycotina</taxon>
        <taxon>Mortierellomycetes</taxon>
        <taxon>Mortierellales</taxon>
        <taxon>Mortierellaceae</taxon>
        <taxon>Modicella</taxon>
    </lineage>
</organism>
<feature type="region of interest" description="Disordered" evidence="2">
    <location>
        <begin position="275"/>
        <end position="296"/>
    </location>
</feature>
<feature type="compositionally biased region" description="Low complexity" evidence="2">
    <location>
        <begin position="63"/>
        <end position="72"/>
    </location>
</feature>
<dbReference type="GO" id="GO:0042147">
    <property type="term" value="P:retrograde transport, endosome to Golgi"/>
    <property type="evidence" value="ECO:0007669"/>
    <property type="project" value="TreeGrafter"/>
</dbReference>
<feature type="region of interest" description="Disordered" evidence="2">
    <location>
        <begin position="235"/>
        <end position="254"/>
    </location>
</feature>
<dbReference type="PROSITE" id="PS50003">
    <property type="entry name" value="PH_DOMAIN"/>
    <property type="match status" value="1"/>
</dbReference>
<sequence length="304" mass="33131">MTPFTTDDDSSTASHPVRPPRPHQLNKTGSLPAHLGSFLQSNGLKALSMHSLKATEAGNEGLVLGENGNEAAGHGGTGSTTGTPQQQLRVRHLERGTIYSGYLTKFSSRTFFSRKQWKRRYFILHQTSLHCFKSSDPQHPLLESLKLCANTIICVTDIFSGKRYCLQITTPGEKNWYVLADTAAEMSGWLRELKNTVPLDSRPGTHYSDSSEMSDLSTSSAAMADAAPTLPPIPSHTFSFAARSPSPPHPSQQLDLLQFSFTGNLNLSSKSITVKPEQQGQDTEAESKNSAVMSSGQLAEYANF</sequence>
<dbReference type="OrthoDB" id="185175at2759"/>
<feature type="non-terminal residue" evidence="4">
    <location>
        <position position="304"/>
    </location>
</feature>
<evidence type="ECO:0000313" key="5">
    <source>
        <dbReference type="Proteomes" id="UP000749646"/>
    </source>
</evidence>
<comment type="caution">
    <text evidence="4">The sequence shown here is derived from an EMBL/GenBank/DDBJ whole genome shotgun (WGS) entry which is preliminary data.</text>
</comment>
<evidence type="ECO:0000256" key="1">
    <source>
        <dbReference type="ARBA" id="ARBA00022553"/>
    </source>
</evidence>